<dbReference type="InterPro" id="IPR003593">
    <property type="entry name" value="AAA+_ATPase"/>
</dbReference>
<dbReference type="SUPFAM" id="SSF52540">
    <property type="entry name" value="P-loop containing nucleoside triphosphate hydrolases"/>
    <property type="match status" value="1"/>
</dbReference>
<dbReference type="CDD" id="cd01131">
    <property type="entry name" value="PilT"/>
    <property type="match status" value="1"/>
</dbReference>
<dbReference type="PROSITE" id="PS00662">
    <property type="entry name" value="T2SP_E"/>
    <property type="match status" value="1"/>
</dbReference>
<evidence type="ECO:0000313" key="4">
    <source>
        <dbReference type="EMBL" id="ORM97305.1"/>
    </source>
</evidence>
<dbReference type="NCBIfam" id="TIGR01420">
    <property type="entry name" value="pilT_fam"/>
    <property type="match status" value="1"/>
</dbReference>
<dbReference type="SMART" id="SM00382">
    <property type="entry name" value="AAA"/>
    <property type="match status" value="1"/>
</dbReference>
<dbReference type="Proteomes" id="UP000193785">
    <property type="component" value="Unassembled WGS sequence"/>
</dbReference>
<dbReference type="Pfam" id="PF00437">
    <property type="entry name" value="T2SSE"/>
    <property type="match status" value="1"/>
</dbReference>
<name>A0ABX3UPA4_9GAMM</name>
<dbReference type="Gene3D" id="3.40.50.300">
    <property type="entry name" value="P-loop containing nucleotide triphosphate hydrolases"/>
    <property type="match status" value="1"/>
</dbReference>
<dbReference type="InterPro" id="IPR050921">
    <property type="entry name" value="T4SS_GSP_E_ATPase"/>
</dbReference>
<dbReference type="PANTHER" id="PTHR30486:SF6">
    <property type="entry name" value="TYPE IV PILUS RETRACTATION ATPASE PILT"/>
    <property type="match status" value="1"/>
</dbReference>
<evidence type="ECO:0000256" key="2">
    <source>
        <dbReference type="SAM" id="MobiDB-lite"/>
    </source>
</evidence>
<sequence length="350" mass="37969">MELEEMVALSVKHNAADLHLCSGDSPRWRRHGRLEPLPNLAPLTADWLEQVIGRYLGPRQREELAAQGQTDFAFSLVDGQRLRASLFRQRQGLSLALRTLATRCPTLESLRLPAAASRWLLLEDGLVLVTGATGSGKSTTLAAMVDAINRQQAKHIITLEDPIEFIHQSRQSLIQQREIGTHCASFSLGLRAALREDPDVILLGELRDGDTIRQALTAAETGHLVLATLHTRGAAQAVDRLVDVFPAEEKNLVRAQLAGSLKAVMAQKLIAARDGGRIGLFEVLIATPAIASLIRDGKMHQIGALLQTGAQAGMQTFEQSLLSRQREGLIAPESGESETGLSGFRTSPAE</sequence>
<feature type="region of interest" description="Disordered" evidence="2">
    <location>
        <begin position="329"/>
        <end position="350"/>
    </location>
</feature>
<dbReference type="PANTHER" id="PTHR30486">
    <property type="entry name" value="TWITCHING MOTILITY PROTEIN PILT"/>
    <property type="match status" value="1"/>
</dbReference>
<evidence type="ECO:0000259" key="3">
    <source>
        <dbReference type="PROSITE" id="PS00662"/>
    </source>
</evidence>
<comment type="similarity">
    <text evidence="1">Belongs to the GSP E family.</text>
</comment>
<dbReference type="Gene3D" id="3.30.450.90">
    <property type="match status" value="1"/>
</dbReference>
<dbReference type="RefSeq" id="WP_084885290.1">
    <property type="nucleotide sequence ID" value="NZ_DALZCT010000054.1"/>
</dbReference>
<comment type="caution">
    <text evidence="4">The sequence shown here is derived from an EMBL/GenBank/DDBJ whole genome shotgun (WGS) entry which is preliminary data.</text>
</comment>
<dbReference type="InterPro" id="IPR001482">
    <property type="entry name" value="T2SS/T4SS_dom"/>
</dbReference>
<keyword evidence="5" id="KW-1185">Reference proteome</keyword>
<gene>
    <name evidence="4" type="ORF">HA46_15305</name>
</gene>
<feature type="domain" description="Bacterial type II secretion system protein E" evidence="3">
    <location>
        <begin position="194"/>
        <end position="208"/>
    </location>
</feature>
<proteinExistence type="inferred from homology"/>
<dbReference type="InterPro" id="IPR027417">
    <property type="entry name" value="P-loop_NTPase"/>
</dbReference>
<protein>
    <submittedName>
        <fullName evidence="4">Type IV pili twitching motility protein PilT</fullName>
    </submittedName>
</protein>
<organism evidence="4 5">
    <name type="scientific">Pantoea septica</name>
    <dbReference type="NCBI Taxonomy" id="472695"/>
    <lineage>
        <taxon>Bacteria</taxon>
        <taxon>Pseudomonadati</taxon>
        <taxon>Pseudomonadota</taxon>
        <taxon>Gammaproteobacteria</taxon>
        <taxon>Enterobacterales</taxon>
        <taxon>Erwiniaceae</taxon>
        <taxon>Pantoea</taxon>
    </lineage>
</organism>
<dbReference type="EMBL" id="MLJJ01000031">
    <property type="protein sequence ID" value="ORM97305.1"/>
    <property type="molecule type" value="Genomic_DNA"/>
</dbReference>
<dbReference type="InterPro" id="IPR006321">
    <property type="entry name" value="PilT/PilU"/>
</dbReference>
<evidence type="ECO:0000256" key="1">
    <source>
        <dbReference type="ARBA" id="ARBA00006611"/>
    </source>
</evidence>
<accession>A0ABX3UPA4</accession>
<reference evidence="4 5" key="1">
    <citation type="journal article" date="2017" name="Antonie Van Leeuwenhoek">
        <title>Phylogenomic resolution of the bacterial genus Pantoea and its relationship with Erwinia and Tatumella.</title>
        <authorList>
            <person name="Palmer M."/>
            <person name="Steenkamp E.T."/>
            <person name="Coetzee M.P."/>
            <person name="Chan W.Y."/>
            <person name="van Zyl E."/>
            <person name="De Maayer P."/>
            <person name="Coutinho T.A."/>
            <person name="Blom J."/>
            <person name="Smits T.H."/>
            <person name="Duffy B."/>
            <person name="Venter S.N."/>
        </authorList>
    </citation>
    <scope>NUCLEOTIDE SEQUENCE [LARGE SCALE GENOMIC DNA]</scope>
    <source>
        <strain evidence="4 5">LMG 5345</strain>
    </source>
</reference>
<evidence type="ECO:0000313" key="5">
    <source>
        <dbReference type="Proteomes" id="UP000193785"/>
    </source>
</evidence>